<dbReference type="PANTHER" id="PTHR46517">
    <property type="entry name" value="FRUCTOSE-2,6-BISPHOSPHATASE TIGAR"/>
    <property type="match status" value="1"/>
</dbReference>
<keyword evidence="6" id="KW-1185">Reference proteome</keyword>
<evidence type="ECO:0000256" key="3">
    <source>
        <dbReference type="PIRSR" id="PIRSR613078-1"/>
    </source>
</evidence>
<protein>
    <recommendedName>
        <fullName evidence="2">Alpha-ribazole phosphatase</fullName>
        <ecNumber evidence="2">3.1.3.73</ecNumber>
    </recommendedName>
</protein>
<dbReference type="Proteomes" id="UP000049855">
    <property type="component" value="Unassembled WGS sequence"/>
</dbReference>
<dbReference type="EMBL" id="CTRP01000008">
    <property type="protein sequence ID" value="CQR72060.1"/>
    <property type="molecule type" value="Genomic_DNA"/>
</dbReference>
<accession>A0A0U1KXC3</accession>
<dbReference type="InterPro" id="IPR017578">
    <property type="entry name" value="Ribazole_CobC"/>
</dbReference>
<feature type="active site" description="Tele-phosphohistidine intermediate" evidence="3">
    <location>
        <position position="15"/>
    </location>
</feature>
<organism evidence="5 6">
    <name type="scientific">Sporomusa ovata</name>
    <dbReference type="NCBI Taxonomy" id="2378"/>
    <lineage>
        <taxon>Bacteria</taxon>
        <taxon>Bacillati</taxon>
        <taxon>Bacillota</taxon>
        <taxon>Negativicutes</taxon>
        <taxon>Selenomonadales</taxon>
        <taxon>Sporomusaceae</taxon>
        <taxon>Sporomusa</taxon>
    </lineage>
</organism>
<evidence type="ECO:0000256" key="1">
    <source>
        <dbReference type="ARBA" id="ARBA00022801"/>
    </source>
</evidence>
<dbReference type="CDD" id="cd07067">
    <property type="entry name" value="HP_PGM_like"/>
    <property type="match status" value="1"/>
</dbReference>
<dbReference type="PIRSF" id="PIRSF000709">
    <property type="entry name" value="6PFK_2-Ptase"/>
    <property type="match status" value="1"/>
</dbReference>
<dbReference type="EC" id="3.1.3.73" evidence="2"/>
<dbReference type="InterPro" id="IPR029033">
    <property type="entry name" value="His_PPase_superfam"/>
</dbReference>
<dbReference type="Pfam" id="PF00300">
    <property type="entry name" value="His_Phos_1"/>
    <property type="match status" value="1"/>
</dbReference>
<dbReference type="AlphaFoldDB" id="A0A0U1KXC3"/>
<dbReference type="RefSeq" id="WP_021167691.1">
    <property type="nucleotide sequence ID" value="NZ_CTRP01000008.1"/>
</dbReference>
<sequence>MAGNRQERRIYLLRHGKIVMEKQERCYIGHIDIPLAAEGMRQAQLLQAEFARQELTAVFCSDLIRSVDTARIITEQLNIELTSKRELREISMGEWEGKTFREIAAAYPVEYAKRGNNIANYRIPGAESFAECQSRILAAFTDIVNTTQGNILIVGHAGINRLLLCHVLGMPIENLFRITQDYCCTNILIGDSGKYCVKLLNGLPGTRMYAAN</sequence>
<dbReference type="GO" id="GO:0009236">
    <property type="term" value="P:cobalamin biosynthetic process"/>
    <property type="evidence" value="ECO:0007669"/>
    <property type="project" value="UniProtKB-UniRule"/>
</dbReference>
<dbReference type="GO" id="GO:0045820">
    <property type="term" value="P:negative regulation of glycolytic process"/>
    <property type="evidence" value="ECO:0007669"/>
    <property type="project" value="TreeGrafter"/>
</dbReference>
<dbReference type="GO" id="GO:0004331">
    <property type="term" value="F:fructose-2,6-bisphosphate 2-phosphatase activity"/>
    <property type="evidence" value="ECO:0007669"/>
    <property type="project" value="TreeGrafter"/>
</dbReference>
<reference evidence="6" key="1">
    <citation type="submission" date="2015-03" db="EMBL/GenBank/DDBJ databases">
        <authorList>
            <person name="Nijsse Bart"/>
        </authorList>
    </citation>
    <scope>NUCLEOTIDE SEQUENCE [LARGE SCALE GENOMIC DNA]</scope>
</reference>
<proteinExistence type="predicted"/>
<dbReference type="SUPFAM" id="SSF53254">
    <property type="entry name" value="Phosphoglycerate mutase-like"/>
    <property type="match status" value="1"/>
</dbReference>
<dbReference type="Gene3D" id="3.40.50.1240">
    <property type="entry name" value="Phosphoglycerate mutase-like"/>
    <property type="match status" value="1"/>
</dbReference>
<feature type="active site" description="Proton donor/acceptor" evidence="3">
    <location>
        <position position="89"/>
    </location>
</feature>
<evidence type="ECO:0000313" key="5">
    <source>
        <dbReference type="EMBL" id="CQR72060.1"/>
    </source>
</evidence>
<dbReference type="NCBIfam" id="TIGR03162">
    <property type="entry name" value="ribazole_cobC"/>
    <property type="match status" value="1"/>
</dbReference>
<evidence type="ECO:0000256" key="2">
    <source>
        <dbReference type="NCBIfam" id="TIGR03162"/>
    </source>
</evidence>
<keyword evidence="1 5" id="KW-0378">Hydrolase</keyword>
<dbReference type="SMART" id="SM00855">
    <property type="entry name" value="PGAM"/>
    <property type="match status" value="1"/>
</dbReference>
<feature type="binding site" evidence="4">
    <location>
        <position position="65"/>
    </location>
    <ligand>
        <name>substrate</name>
    </ligand>
</feature>
<evidence type="ECO:0000313" key="6">
    <source>
        <dbReference type="Proteomes" id="UP000049855"/>
    </source>
</evidence>
<dbReference type="InterPro" id="IPR013078">
    <property type="entry name" value="His_Pase_superF_clade-1"/>
</dbReference>
<dbReference type="GO" id="GO:0005829">
    <property type="term" value="C:cytosol"/>
    <property type="evidence" value="ECO:0007669"/>
    <property type="project" value="TreeGrafter"/>
</dbReference>
<name>A0A0U1KXC3_9FIRM</name>
<dbReference type="InterPro" id="IPR051695">
    <property type="entry name" value="Phosphoglycerate_Mutase"/>
</dbReference>
<dbReference type="PANTHER" id="PTHR46517:SF1">
    <property type="entry name" value="FRUCTOSE-2,6-BISPHOSPHATASE TIGAR"/>
    <property type="match status" value="1"/>
</dbReference>
<evidence type="ECO:0000256" key="4">
    <source>
        <dbReference type="PIRSR" id="PIRSR613078-2"/>
    </source>
</evidence>
<dbReference type="GO" id="GO:0043755">
    <property type="term" value="F:alpha-ribazole phosphatase activity"/>
    <property type="evidence" value="ECO:0007669"/>
    <property type="project" value="UniProtKB-UniRule"/>
</dbReference>
<gene>
    <name evidence="5" type="ORF">SpAn4DRAFT_4749</name>
</gene>
<dbReference type="GO" id="GO:0043456">
    <property type="term" value="P:regulation of pentose-phosphate shunt"/>
    <property type="evidence" value="ECO:0007669"/>
    <property type="project" value="TreeGrafter"/>
</dbReference>